<dbReference type="InterPro" id="IPR041078">
    <property type="entry name" value="Plavaka"/>
</dbReference>
<organism evidence="3 4">
    <name type="scientific">Paxillus involutus ATCC 200175</name>
    <dbReference type="NCBI Taxonomy" id="664439"/>
    <lineage>
        <taxon>Eukaryota</taxon>
        <taxon>Fungi</taxon>
        <taxon>Dikarya</taxon>
        <taxon>Basidiomycota</taxon>
        <taxon>Agaricomycotina</taxon>
        <taxon>Agaricomycetes</taxon>
        <taxon>Agaricomycetidae</taxon>
        <taxon>Boletales</taxon>
        <taxon>Paxilineae</taxon>
        <taxon>Paxillaceae</taxon>
        <taxon>Paxillus</taxon>
    </lineage>
</organism>
<feature type="compositionally biased region" description="Basic residues" evidence="1">
    <location>
        <begin position="1"/>
        <end position="10"/>
    </location>
</feature>
<dbReference type="OrthoDB" id="3199698at2759"/>
<dbReference type="HOGENOM" id="CLU_006344_1_0_1"/>
<feature type="region of interest" description="Disordered" evidence="1">
    <location>
        <begin position="1"/>
        <end position="99"/>
    </location>
</feature>
<name>A0A0C9TH04_PAXIN</name>
<evidence type="ECO:0000259" key="2">
    <source>
        <dbReference type="PROSITE" id="PS00028"/>
    </source>
</evidence>
<evidence type="ECO:0000313" key="4">
    <source>
        <dbReference type="Proteomes" id="UP000053647"/>
    </source>
</evidence>
<dbReference type="EMBL" id="KN819955">
    <property type="protein sequence ID" value="KIJ07272.1"/>
    <property type="molecule type" value="Genomic_DNA"/>
</dbReference>
<gene>
    <name evidence="3" type="ORF">PAXINDRAFT_90695</name>
</gene>
<reference evidence="4" key="2">
    <citation type="submission" date="2015-01" db="EMBL/GenBank/DDBJ databases">
        <title>Evolutionary Origins and Diversification of the Mycorrhizal Mutualists.</title>
        <authorList>
            <consortium name="DOE Joint Genome Institute"/>
            <consortium name="Mycorrhizal Genomics Consortium"/>
            <person name="Kohler A."/>
            <person name="Kuo A."/>
            <person name="Nagy L.G."/>
            <person name="Floudas D."/>
            <person name="Copeland A."/>
            <person name="Barry K.W."/>
            <person name="Cichocki N."/>
            <person name="Veneault-Fourrey C."/>
            <person name="LaButti K."/>
            <person name="Lindquist E.A."/>
            <person name="Lipzen A."/>
            <person name="Lundell T."/>
            <person name="Morin E."/>
            <person name="Murat C."/>
            <person name="Riley R."/>
            <person name="Ohm R."/>
            <person name="Sun H."/>
            <person name="Tunlid A."/>
            <person name="Henrissat B."/>
            <person name="Grigoriev I.V."/>
            <person name="Hibbett D.S."/>
            <person name="Martin F."/>
        </authorList>
    </citation>
    <scope>NUCLEOTIDE SEQUENCE [LARGE SCALE GENOMIC DNA]</scope>
    <source>
        <strain evidence="4">ATCC 200175</strain>
    </source>
</reference>
<evidence type="ECO:0000256" key="1">
    <source>
        <dbReference type="SAM" id="MobiDB-lite"/>
    </source>
</evidence>
<feature type="domain" description="C2H2-type" evidence="2">
    <location>
        <begin position="17"/>
        <end position="40"/>
    </location>
</feature>
<feature type="compositionally biased region" description="Pro residues" evidence="1">
    <location>
        <begin position="55"/>
        <end position="67"/>
    </location>
</feature>
<keyword evidence="4" id="KW-1185">Reference proteome</keyword>
<proteinExistence type="predicted"/>
<dbReference type="Pfam" id="PF18759">
    <property type="entry name" value="Plavaka"/>
    <property type="match status" value="1"/>
</dbReference>
<evidence type="ECO:0000313" key="3">
    <source>
        <dbReference type="EMBL" id="KIJ07272.1"/>
    </source>
</evidence>
<accession>A0A0C9TH04</accession>
<dbReference type="AlphaFoldDB" id="A0A0C9TH04"/>
<dbReference type="InterPro" id="IPR013087">
    <property type="entry name" value="Znf_C2H2_type"/>
</dbReference>
<protein>
    <recommendedName>
        <fullName evidence="2">C2H2-type domain-containing protein</fullName>
    </recommendedName>
</protein>
<feature type="compositionally biased region" description="Basic residues" evidence="1">
    <location>
        <begin position="26"/>
        <end position="38"/>
    </location>
</feature>
<dbReference type="Proteomes" id="UP000053647">
    <property type="component" value="Unassembled WGS sequence"/>
</dbReference>
<sequence length="979" mass="112443">MPPARHRHNHNSLQIPCGKPGCQRWFKSKAGRTRHHHSAHPDLPPSVRHNRGTPQPDPPPPRTPTPVPSANEAELQNLSPPPHSRAPSRSLSPEGRVEFHGHGDRLYRNYHPKLDGRACNELGEFLAPGMPPPLYTERPFRDWAPYRDRVEFELAEFLFKRNQMSASQIDTLLDLWAATLLGHGKQPPFANHHDLYKVIDSTPLGSVPWKSFSVTYNGEKPDHNVPPWMNDSFEVWYRDPHEVIKNMLGNADYKDEMDYAPFHEFSSEGDEQRWQDFMSGSWAWSQADEIAKDPDTHGATFVPIVLGSDKTTVSVGTGNNEYYPLYISLGNVRNNVRRAHRDAVSITAFLAIPKTTKEHANDSSFRKFRRQLFHSSLAKILGTFKPWMTKPEIVQFGDSYHRRVIYGLGPYIADYEEQVLLSCIVRGWCAKCLSPRNELDINSLCRCKEHTETLLEQATLQELWSEYGIVGDLVPFTNDFPRADIHELLSPDILHQLIKGTFKDHLVDWVERYLKHVHSAAEASRILDDIDRRIATVAPCAGLRRFPQGRGFKQWTGDDSKALMKVYLPAIEGYVPTDVVQAFRAFLDFCYLVRRDVITEHILIQIQDALERFHHHRTIFNTLGIVLTFSLPRQHSMVHYLFLIRLFGAPNGLCSSITEAKHIKAVKEPWRRSSRFKALGQMLLTNQRLDKLSAARADFRRRRMLDGTCLSEANVLDNLPDGQNEDVRDEVQLEDNNEDIEVDNGPTSVLAHVELAKTPQYKRARTVNELAVELLIPQLPVLLGHFLFAQLHPDDERDPDEIPPNMLPHFNGRIWVFNSASSRFFAPSDLSGIKGMRREHIRACPRWRNDFPRYDCIFTNTNPELDGMAGMTIARVICFFSFKYDYTLYPCAIVRWFDTVGDAPDEDTGMWMVRPAFHANHTPNIAVIHIDAIYRAAHLIPIYGRHPVPLDIKYYHSYDTFRAFYVNKYADHHAFEIAF</sequence>
<dbReference type="PROSITE" id="PS00028">
    <property type="entry name" value="ZINC_FINGER_C2H2_1"/>
    <property type="match status" value="1"/>
</dbReference>
<reference evidence="3 4" key="1">
    <citation type="submission" date="2014-06" db="EMBL/GenBank/DDBJ databases">
        <authorList>
            <consortium name="DOE Joint Genome Institute"/>
            <person name="Kuo A."/>
            <person name="Kohler A."/>
            <person name="Nagy L.G."/>
            <person name="Floudas D."/>
            <person name="Copeland A."/>
            <person name="Barry K.W."/>
            <person name="Cichocki N."/>
            <person name="Veneault-Fourrey C."/>
            <person name="LaButti K."/>
            <person name="Lindquist E.A."/>
            <person name="Lipzen A."/>
            <person name="Lundell T."/>
            <person name="Morin E."/>
            <person name="Murat C."/>
            <person name="Sun H."/>
            <person name="Tunlid A."/>
            <person name="Henrissat B."/>
            <person name="Grigoriev I.V."/>
            <person name="Hibbett D.S."/>
            <person name="Martin F."/>
            <person name="Nordberg H.P."/>
            <person name="Cantor M.N."/>
            <person name="Hua S.X."/>
        </authorList>
    </citation>
    <scope>NUCLEOTIDE SEQUENCE [LARGE SCALE GENOMIC DNA]</scope>
    <source>
        <strain evidence="3 4">ATCC 200175</strain>
    </source>
</reference>